<protein>
    <recommendedName>
        <fullName evidence="4">Pentapeptide repeat-containing protein</fullName>
    </recommendedName>
</protein>
<sequence>MCQFVFDPDLWFNEVRYLEEKWECPYPSLPGFSHCIFHILPHTRDRIFDSYAEIELEFIKAIRSVGFIDIICTTVRVLDLGKLSLVASLNRNIQLGYSTVVNELDISRSQIGRRTFIEDCWIESLNATDTVFESDFLLSGSKVKNAHFLNADFKRTSRFRDVRFGKTDFTEVEFRNVVSFCESIPEEANVYQVEKHLGKNPSVFKETPDFMNANFRNGAIFSGTLFKKAGNFYHANFEGGCTFHNTEFNIGCYFDFATFDSETEFVECELGIASFEKCVFDGPTIFDKSKLGGEKGYLQEQSIESHAIFEGISNHKSNNINNILVDSIPAHNFEEVLPHAASFTNCQSEDLLSLEGVKSNGSIKAFTSDLDFIELDFEFETSSPTISFHGSTIRGGTITISREDSFYELVRSTIGDVNIRTKSSKNPFKNLYIQNTNFDGFNFSDYREELRDVNWKIDGYVHNGEHNPSDKRETTYSKAKAGAEQIGDTYAESKFFIIEKRLRRENHRKQISDPRDKKDKIAGFWGYLSNLAYDYTCRYAESSSRVVGTSITAVLVFSLLYRLTDIDLAYESNFVLRAPSFVPAPTIPSKYVDELGIEYLIFSLESFTSFVLGGGPEVTNSTVRLLAALQSFLGAFLIGLFVATLVRTVKR</sequence>
<keyword evidence="1" id="KW-1133">Transmembrane helix</keyword>
<name>A0A1H9CS44_9EURY</name>
<dbReference type="InterPro" id="IPR001646">
    <property type="entry name" value="5peptide_repeat"/>
</dbReference>
<dbReference type="Gene3D" id="2.160.20.80">
    <property type="entry name" value="E3 ubiquitin-protein ligase SopA"/>
    <property type="match status" value="1"/>
</dbReference>
<dbReference type="AlphaFoldDB" id="A0A1H9CS44"/>
<dbReference type="EMBL" id="FOFD01000001">
    <property type="protein sequence ID" value="SEQ03984.1"/>
    <property type="molecule type" value="Genomic_DNA"/>
</dbReference>
<evidence type="ECO:0000313" key="2">
    <source>
        <dbReference type="EMBL" id="SEQ03984.1"/>
    </source>
</evidence>
<keyword evidence="1" id="KW-0812">Transmembrane</keyword>
<gene>
    <name evidence="2" type="ORF">SAMN04489841_1140</name>
</gene>
<keyword evidence="1" id="KW-0472">Membrane</keyword>
<evidence type="ECO:0000313" key="3">
    <source>
        <dbReference type="Proteomes" id="UP000199114"/>
    </source>
</evidence>
<dbReference type="RefSeq" id="WP_139210820.1">
    <property type="nucleotide sequence ID" value="NZ_FOFD01000001.1"/>
</dbReference>
<accession>A0A1H9CS44</accession>
<reference evidence="3" key="1">
    <citation type="submission" date="2016-10" db="EMBL/GenBank/DDBJ databases">
        <authorList>
            <person name="Varghese N."/>
            <person name="Submissions S."/>
        </authorList>
    </citation>
    <scope>NUCLEOTIDE SEQUENCE [LARGE SCALE GENOMIC DNA]</scope>
    <source>
        <strain evidence="3">DSM 25055</strain>
    </source>
</reference>
<keyword evidence="3" id="KW-1185">Reference proteome</keyword>
<dbReference type="STRING" id="1186196.SAMN04489841_1140"/>
<evidence type="ECO:0000256" key="1">
    <source>
        <dbReference type="SAM" id="Phobius"/>
    </source>
</evidence>
<dbReference type="OrthoDB" id="199127at2157"/>
<dbReference type="Proteomes" id="UP000199114">
    <property type="component" value="Unassembled WGS sequence"/>
</dbReference>
<feature type="transmembrane region" description="Helical" evidence="1">
    <location>
        <begin position="625"/>
        <end position="646"/>
    </location>
</feature>
<evidence type="ECO:0008006" key="4">
    <source>
        <dbReference type="Google" id="ProtNLM"/>
    </source>
</evidence>
<organism evidence="2 3">
    <name type="scientific">Natrinema salaciae</name>
    <dbReference type="NCBI Taxonomy" id="1186196"/>
    <lineage>
        <taxon>Archaea</taxon>
        <taxon>Methanobacteriati</taxon>
        <taxon>Methanobacteriota</taxon>
        <taxon>Stenosarchaea group</taxon>
        <taxon>Halobacteria</taxon>
        <taxon>Halobacteriales</taxon>
        <taxon>Natrialbaceae</taxon>
        <taxon>Natrinema</taxon>
    </lineage>
</organism>
<dbReference type="Pfam" id="PF13576">
    <property type="entry name" value="Pentapeptide_3"/>
    <property type="match status" value="2"/>
</dbReference>
<proteinExistence type="predicted"/>